<evidence type="ECO:0000313" key="8">
    <source>
        <dbReference type="EMBL" id="CAH2715465.1"/>
    </source>
</evidence>
<evidence type="ECO:0000256" key="1">
    <source>
        <dbReference type="ARBA" id="ARBA00004651"/>
    </source>
</evidence>
<dbReference type="SMART" id="SM00849">
    <property type="entry name" value="Lactamase_B"/>
    <property type="match status" value="1"/>
</dbReference>
<dbReference type="InterPro" id="IPR036866">
    <property type="entry name" value="RibonucZ/Hydroxyglut_hydro"/>
</dbReference>
<evidence type="ECO:0000256" key="3">
    <source>
        <dbReference type="ARBA" id="ARBA00022692"/>
    </source>
</evidence>
<dbReference type="Pfam" id="PF13567">
    <property type="entry name" value="DUF4131"/>
    <property type="match status" value="1"/>
</dbReference>
<accession>A0ABN8KSN2</accession>
<dbReference type="Pfam" id="PF00753">
    <property type="entry name" value="Lactamase_B"/>
    <property type="match status" value="1"/>
</dbReference>
<dbReference type="Pfam" id="PF03772">
    <property type="entry name" value="Competence"/>
    <property type="match status" value="1"/>
</dbReference>
<dbReference type="InterPro" id="IPR035681">
    <property type="entry name" value="ComA-like_MBL"/>
</dbReference>
<organism evidence="8 9">
    <name type="scientific">Neobacillus rhizosphaerae</name>
    <dbReference type="NCBI Taxonomy" id="2880965"/>
    <lineage>
        <taxon>Bacteria</taxon>
        <taxon>Bacillati</taxon>
        <taxon>Bacillota</taxon>
        <taxon>Bacilli</taxon>
        <taxon>Bacillales</taxon>
        <taxon>Bacillaceae</taxon>
        <taxon>Neobacillus</taxon>
    </lineage>
</organism>
<dbReference type="Gene3D" id="3.60.15.10">
    <property type="entry name" value="Ribonuclease Z/Hydroxyacylglutathione hydrolase-like"/>
    <property type="match status" value="1"/>
</dbReference>
<dbReference type="CDD" id="cd07731">
    <property type="entry name" value="ComA-like_MBL-fold"/>
    <property type="match status" value="1"/>
</dbReference>
<feature type="transmembrane region" description="Helical" evidence="6">
    <location>
        <begin position="333"/>
        <end position="353"/>
    </location>
</feature>
<evidence type="ECO:0000256" key="5">
    <source>
        <dbReference type="ARBA" id="ARBA00023136"/>
    </source>
</evidence>
<dbReference type="RefSeq" id="WP_248735736.1">
    <property type="nucleotide sequence ID" value="NZ_CALBWS010000016.1"/>
</dbReference>
<feature type="transmembrane region" description="Helical" evidence="6">
    <location>
        <begin position="360"/>
        <end position="382"/>
    </location>
</feature>
<dbReference type="Proteomes" id="UP000838308">
    <property type="component" value="Unassembled WGS sequence"/>
</dbReference>
<dbReference type="InterPro" id="IPR052159">
    <property type="entry name" value="Competence_DNA_uptake"/>
</dbReference>
<keyword evidence="4 6" id="KW-1133">Transmembrane helix</keyword>
<protein>
    <submittedName>
        <fullName evidence="8">ComE operon protein 3</fullName>
    </submittedName>
</protein>
<comment type="subcellular location">
    <subcellularLocation>
        <location evidence="1">Cell membrane</location>
        <topology evidence="1">Multi-pass membrane protein</topology>
    </subcellularLocation>
</comment>
<keyword evidence="5 6" id="KW-0472">Membrane</keyword>
<feature type="transmembrane region" description="Helical" evidence="6">
    <location>
        <begin position="456"/>
        <end position="475"/>
    </location>
</feature>
<dbReference type="InterPro" id="IPR004797">
    <property type="entry name" value="Competence_ComEC/Rec2"/>
</dbReference>
<dbReference type="PANTHER" id="PTHR30619:SF1">
    <property type="entry name" value="RECOMBINATION PROTEIN 2"/>
    <property type="match status" value="1"/>
</dbReference>
<evidence type="ECO:0000313" key="9">
    <source>
        <dbReference type="Proteomes" id="UP000838308"/>
    </source>
</evidence>
<feature type="transmembrane region" description="Helical" evidence="6">
    <location>
        <begin position="310"/>
        <end position="327"/>
    </location>
</feature>
<gene>
    <name evidence="8" type="primary">comEC</name>
    <name evidence="8" type="ORF">BACCIP111895_02649</name>
</gene>
<dbReference type="InterPro" id="IPR004477">
    <property type="entry name" value="ComEC_N"/>
</dbReference>
<keyword evidence="9" id="KW-1185">Reference proteome</keyword>
<feature type="transmembrane region" description="Helical" evidence="6">
    <location>
        <begin position="487"/>
        <end position="505"/>
    </location>
</feature>
<dbReference type="NCBIfam" id="TIGR00360">
    <property type="entry name" value="ComEC_N-term"/>
    <property type="match status" value="1"/>
</dbReference>
<feature type="transmembrane region" description="Helical" evidence="6">
    <location>
        <begin position="6"/>
        <end position="36"/>
    </location>
</feature>
<keyword evidence="3 6" id="KW-0812">Transmembrane</keyword>
<dbReference type="EMBL" id="CALBWS010000016">
    <property type="protein sequence ID" value="CAH2715465.1"/>
    <property type="molecule type" value="Genomic_DNA"/>
</dbReference>
<reference evidence="8" key="1">
    <citation type="submission" date="2022-04" db="EMBL/GenBank/DDBJ databases">
        <authorList>
            <person name="Criscuolo A."/>
        </authorList>
    </citation>
    <scope>NUCLEOTIDE SEQUENCE</scope>
    <source>
        <strain evidence="8">CIP111895</strain>
    </source>
</reference>
<dbReference type="SUPFAM" id="SSF56281">
    <property type="entry name" value="Metallo-hydrolase/oxidoreductase"/>
    <property type="match status" value="1"/>
</dbReference>
<feature type="transmembrane region" description="Helical" evidence="6">
    <location>
        <begin position="48"/>
        <end position="66"/>
    </location>
</feature>
<comment type="caution">
    <text evidence="8">The sequence shown here is derived from an EMBL/GenBank/DDBJ whole genome shotgun (WGS) entry which is preliminary data.</text>
</comment>
<dbReference type="NCBIfam" id="TIGR00361">
    <property type="entry name" value="ComEC_Rec2"/>
    <property type="match status" value="1"/>
</dbReference>
<dbReference type="InterPro" id="IPR001279">
    <property type="entry name" value="Metallo-B-lactamas"/>
</dbReference>
<evidence type="ECO:0000256" key="2">
    <source>
        <dbReference type="ARBA" id="ARBA00022475"/>
    </source>
</evidence>
<feature type="transmembrane region" description="Helical" evidence="6">
    <location>
        <begin position="234"/>
        <end position="257"/>
    </location>
</feature>
<evidence type="ECO:0000256" key="4">
    <source>
        <dbReference type="ARBA" id="ARBA00022989"/>
    </source>
</evidence>
<name>A0ABN8KSN2_9BACI</name>
<dbReference type="PANTHER" id="PTHR30619">
    <property type="entry name" value="DNA INTERNALIZATION/COMPETENCE PROTEIN COMEC/REC2"/>
    <property type="match status" value="1"/>
</dbReference>
<evidence type="ECO:0000256" key="6">
    <source>
        <dbReference type="SAM" id="Phobius"/>
    </source>
</evidence>
<feature type="domain" description="Metallo-beta-lactamase" evidence="7">
    <location>
        <begin position="517"/>
        <end position="728"/>
    </location>
</feature>
<evidence type="ECO:0000259" key="7">
    <source>
        <dbReference type="SMART" id="SM00849"/>
    </source>
</evidence>
<sequence length="775" mass="87600">MNGKYLYFAIAALLAALCTFIKFLPFFLLFFIYLLALSKNKQFKKTQLILVMAIWLLFLLVGYHAVTINKTIIPETTTTFHLEFIQDPKIDGDLLLVPAVEKQFKEKLLIRYKIKSEEEKQAVKNKSMYDCLCKVSGTMKKPSPVKNPNGFNYRAYLASKNIYWIVEIQGNPLQTCSPIRPSPMTMIKQLRFSGIHYLEAHFPKEIASLSSALIFGDRSMLDPVLLGDYQKTGIVHLLAISGLHVSILIGMVSYLGLRIGLTRQFMMNFLLIILPIYVILTGASSSVIRAALMIFLVLITVKWKSKLKLLAIDAISLAFMIFLFFTPKVIFDVGFQLSFTVSIAIILSAPFILRQFQENLAGMLATSVTAQLAALPLLLYHYFEMSLIGIVANLLYIPLFSFIYLPGLYFLFMIQILFGKTPQILIAVFLKIIYLSNQLIGSLADLSFARFVSGRPSVIQIIIYILIVIGIFYLWETKSYPKRKVHLITLIVILFTFQHVWNWLYPFGEVTIIDVGQGDSILIHFPYGKGTYLIDTGGTIAFAEEEWRQRSKPYEVGRDVVVPFLKAKGITKIDKLILTHGDMDHMDGAFSIIKELNVKQILLPSVTAPSENEINIIQAANKKGIPILKVSEGDQWQTEQSIFYVLSPEKNFSGERNSGSITIIVPIGGVNWFFGGDLDQEGEMKIIKKYPNLMVDVLKAGHHGSKTSSAEVFIKQIKPSTALISAGEKNRYGHPHQEVLERLRETNATIYRTDLKGAITFRFYRNKGTFSTYLP</sequence>
<proteinExistence type="predicted"/>
<feature type="transmembrane region" description="Helical" evidence="6">
    <location>
        <begin position="388"/>
        <end position="412"/>
    </location>
</feature>
<feature type="transmembrane region" description="Helical" evidence="6">
    <location>
        <begin position="424"/>
        <end position="444"/>
    </location>
</feature>
<dbReference type="InterPro" id="IPR025405">
    <property type="entry name" value="DUF4131"/>
</dbReference>
<keyword evidence="2" id="KW-1003">Cell membrane</keyword>
<feature type="transmembrane region" description="Helical" evidence="6">
    <location>
        <begin position="264"/>
        <end position="280"/>
    </location>
</feature>